<dbReference type="InterPro" id="IPR011663">
    <property type="entry name" value="UTRA"/>
</dbReference>
<feature type="domain" description="HTH gntR-type" evidence="5">
    <location>
        <begin position="5"/>
        <end position="73"/>
    </location>
</feature>
<protein>
    <recommendedName>
        <fullName evidence="4">Histidine utilization repressor</fullName>
    </recommendedName>
</protein>
<gene>
    <name evidence="6" type="primary">nagR_1</name>
    <name evidence="6" type="ORF">GMJLKIPL_3734</name>
</gene>
<proteinExistence type="predicted"/>
<dbReference type="Gene3D" id="3.40.1410.10">
    <property type="entry name" value="Chorismate lyase-like"/>
    <property type="match status" value="1"/>
</dbReference>
<dbReference type="InterPro" id="IPR050679">
    <property type="entry name" value="Bact_HTH_transcr_reg"/>
</dbReference>
<dbReference type="SMART" id="SM00866">
    <property type="entry name" value="UTRA"/>
    <property type="match status" value="1"/>
</dbReference>
<organism evidence="6 7">
    <name type="scientific">Methylobacterium isbiliense</name>
    <dbReference type="NCBI Taxonomy" id="315478"/>
    <lineage>
        <taxon>Bacteria</taxon>
        <taxon>Pseudomonadati</taxon>
        <taxon>Pseudomonadota</taxon>
        <taxon>Alphaproteobacteria</taxon>
        <taxon>Hyphomicrobiales</taxon>
        <taxon>Methylobacteriaceae</taxon>
        <taxon>Methylobacterium</taxon>
    </lineage>
</organism>
<dbReference type="NCBIfam" id="TIGR02018">
    <property type="entry name" value="his_ut_repres"/>
    <property type="match status" value="1"/>
</dbReference>
<keyword evidence="3" id="KW-0804">Transcription</keyword>
<dbReference type="InterPro" id="IPR028978">
    <property type="entry name" value="Chorismate_lyase_/UTRA_dom_sf"/>
</dbReference>
<reference evidence="6" key="1">
    <citation type="journal article" date="2021" name="Front. Microbiol.">
        <title>Comprehensive Comparative Genomics and Phenotyping of Methylobacterium Species.</title>
        <authorList>
            <person name="Alessa O."/>
            <person name="Ogura Y."/>
            <person name="Fujitani Y."/>
            <person name="Takami H."/>
            <person name="Hayashi T."/>
            <person name="Sahin N."/>
            <person name="Tani A."/>
        </authorList>
    </citation>
    <scope>NUCLEOTIDE SEQUENCE</scope>
    <source>
        <strain evidence="6">DSM 17168</strain>
    </source>
</reference>
<dbReference type="RefSeq" id="WP_238236940.1">
    <property type="nucleotide sequence ID" value="NZ_BPQQ01000042.1"/>
</dbReference>
<evidence type="ECO:0000256" key="1">
    <source>
        <dbReference type="ARBA" id="ARBA00023015"/>
    </source>
</evidence>
<evidence type="ECO:0000313" key="7">
    <source>
        <dbReference type="Proteomes" id="UP001055153"/>
    </source>
</evidence>
<evidence type="ECO:0000256" key="4">
    <source>
        <dbReference type="NCBIfam" id="TIGR02018"/>
    </source>
</evidence>
<dbReference type="InterPro" id="IPR000524">
    <property type="entry name" value="Tscrpt_reg_HTH_GntR"/>
</dbReference>
<accession>A0ABQ4SHB0</accession>
<reference evidence="6" key="2">
    <citation type="submission" date="2021-08" db="EMBL/GenBank/DDBJ databases">
        <authorList>
            <person name="Tani A."/>
            <person name="Ola A."/>
            <person name="Ogura Y."/>
            <person name="Katsura K."/>
            <person name="Hayashi T."/>
        </authorList>
    </citation>
    <scope>NUCLEOTIDE SEQUENCE</scope>
    <source>
        <strain evidence="6">DSM 17168</strain>
    </source>
</reference>
<comment type="caution">
    <text evidence="6">The sequence shown here is derived from an EMBL/GenBank/DDBJ whole genome shotgun (WGS) entry which is preliminary data.</text>
</comment>
<dbReference type="InterPro" id="IPR036388">
    <property type="entry name" value="WH-like_DNA-bd_sf"/>
</dbReference>
<dbReference type="Pfam" id="PF07702">
    <property type="entry name" value="UTRA"/>
    <property type="match status" value="1"/>
</dbReference>
<dbReference type="SUPFAM" id="SSF46785">
    <property type="entry name" value="Winged helix' DNA-binding domain"/>
    <property type="match status" value="1"/>
</dbReference>
<dbReference type="Pfam" id="PF00392">
    <property type="entry name" value="GntR"/>
    <property type="match status" value="1"/>
</dbReference>
<dbReference type="PANTHER" id="PTHR44846:SF16">
    <property type="entry name" value="TRANSCRIPTIONAL REGULATOR PHNF-RELATED"/>
    <property type="match status" value="1"/>
</dbReference>
<sequence>MSRAATLGERIRGEIETRILSGEWPPGHRIPFESELSALYGCSRMTVNKVLAGLAEAGLIERRRRAGSFVAQPALQSAVLRIPDIPAEIQGRGEAYAFELIDRRTRESGAHEPPAAGLMPGLALLDLTCRHLADGRPFAYEERLISLAAVPAAAQADFTAVPPGTWLLQHVPWTQAEHRITAVNAAPRLARALGLPAGGACLSVERRTWRGPETLTYVRQTFRGDAYSLGARFSP</sequence>
<dbReference type="SUPFAM" id="SSF64288">
    <property type="entry name" value="Chorismate lyase-like"/>
    <property type="match status" value="1"/>
</dbReference>
<keyword evidence="7" id="KW-1185">Reference proteome</keyword>
<dbReference type="EMBL" id="BPQQ01000042">
    <property type="protein sequence ID" value="GJE01798.1"/>
    <property type="molecule type" value="Genomic_DNA"/>
</dbReference>
<evidence type="ECO:0000256" key="3">
    <source>
        <dbReference type="ARBA" id="ARBA00023163"/>
    </source>
</evidence>
<dbReference type="PROSITE" id="PS50949">
    <property type="entry name" value="HTH_GNTR"/>
    <property type="match status" value="1"/>
</dbReference>
<dbReference type="PRINTS" id="PR00035">
    <property type="entry name" value="HTHGNTR"/>
</dbReference>
<evidence type="ECO:0000313" key="6">
    <source>
        <dbReference type="EMBL" id="GJE01798.1"/>
    </source>
</evidence>
<name>A0ABQ4SHB0_9HYPH</name>
<dbReference type="InterPro" id="IPR036390">
    <property type="entry name" value="WH_DNA-bd_sf"/>
</dbReference>
<dbReference type="Proteomes" id="UP001055153">
    <property type="component" value="Unassembled WGS sequence"/>
</dbReference>
<keyword evidence="1" id="KW-0805">Transcription regulation</keyword>
<dbReference type="PANTHER" id="PTHR44846">
    <property type="entry name" value="MANNOSYL-D-GLYCERATE TRANSPORT/METABOLISM SYSTEM REPRESSOR MNGR-RELATED"/>
    <property type="match status" value="1"/>
</dbReference>
<dbReference type="SMART" id="SM00345">
    <property type="entry name" value="HTH_GNTR"/>
    <property type="match status" value="1"/>
</dbReference>
<evidence type="ECO:0000256" key="2">
    <source>
        <dbReference type="ARBA" id="ARBA00023125"/>
    </source>
</evidence>
<dbReference type="Gene3D" id="1.10.10.10">
    <property type="entry name" value="Winged helix-like DNA-binding domain superfamily/Winged helix DNA-binding domain"/>
    <property type="match status" value="1"/>
</dbReference>
<keyword evidence="2" id="KW-0238">DNA-binding</keyword>
<dbReference type="InterPro" id="IPR010248">
    <property type="entry name" value="His_ut_repres"/>
</dbReference>
<dbReference type="CDD" id="cd07377">
    <property type="entry name" value="WHTH_GntR"/>
    <property type="match status" value="1"/>
</dbReference>
<evidence type="ECO:0000259" key="5">
    <source>
        <dbReference type="PROSITE" id="PS50949"/>
    </source>
</evidence>